<keyword evidence="1" id="KW-0812">Transmembrane</keyword>
<keyword evidence="1" id="KW-1133">Transmembrane helix</keyword>
<dbReference type="Proteomes" id="UP000655410">
    <property type="component" value="Unassembled WGS sequence"/>
</dbReference>
<dbReference type="Pfam" id="PF26606">
    <property type="entry name" value="SCO4848"/>
    <property type="match status" value="1"/>
</dbReference>
<dbReference type="EMBL" id="BMNI01000001">
    <property type="protein sequence ID" value="GGO84430.1"/>
    <property type="molecule type" value="Genomic_DNA"/>
</dbReference>
<keyword evidence="3" id="KW-1185">Reference proteome</keyword>
<keyword evidence="1" id="KW-0472">Membrane</keyword>
<organism evidence="2 3">
    <name type="scientific">Nocardioides phosphati</name>
    <dbReference type="NCBI Taxonomy" id="1867775"/>
    <lineage>
        <taxon>Bacteria</taxon>
        <taxon>Bacillati</taxon>
        <taxon>Actinomycetota</taxon>
        <taxon>Actinomycetes</taxon>
        <taxon>Propionibacteriales</taxon>
        <taxon>Nocardioidaceae</taxon>
        <taxon>Nocardioides</taxon>
    </lineage>
</organism>
<reference evidence="3" key="1">
    <citation type="journal article" date="2019" name="Int. J. Syst. Evol. Microbiol.">
        <title>The Global Catalogue of Microorganisms (GCM) 10K type strain sequencing project: providing services to taxonomists for standard genome sequencing and annotation.</title>
        <authorList>
            <consortium name="The Broad Institute Genomics Platform"/>
            <consortium name="The Broad Institute Genome Sequencing Center for Infectious Disease"/>
            <person name="Wu L."/>
            <person name="Ma J."/>
        </authorList>
    </citation>
    <scope>NUCLEOTIDE SEQUENCE [LARGE SCALE GENOMIC DNA]</scope>
    <source>
        <strain evidence="3">CGMCC 4.7371</strain>
    </source>
</reference>
<comment type="caution">
    <text evidence="2">The sequence shown here is derived from an EMBL/GenBank/DDBJ whole genome shotgun (WGS) entry which is preliminary data.</text>
</comment>
<name>A0ABQ2N6I6_9ACTN</name>
<feature type="transmembrane region" description="Helical" evidence="1">
    <location>
        <begin position="45"/>
        <end position="69"/>
    </location>
</feature>
<proteinExistence type="predicted"/>
<sequence length="79" mass="9044">MKFEKKHAALLMGVALWNVWTWGTFIKNLSAAYERGEQHPTGYWVAHTILIIVNFIIAGVLGTLGWKAWRSADRETSQR</sequence>
<gene>
    <name evidence="2" type="ORF">GCM10011584_01950</name>
</gene>
<evidence type="ECO:0000256" key="1">
    <source>
        <dbReference type="SAM" id="Phobius"/>
    </source>
</evidence>
<dbReference type="InterPro" id="IPR058061">
    <property type="entry name" value="SCO4848-like"/>
</dbReference>
<dbReference type="RefSeq" id="WP_188782012.1">
    <property type="nucleotide sequence ID" value="NZ_BMNI01000001.1"/>
</dbReference>
<evidence type="ECO:0000313" key="3">
    <source>
        <dbReference type="Proteomes" id="UP000655410"/>
    </source>
</evidence>
<accession>A0ABQ2N6I6</accession>
<evidence type="ECO:0000313" key="2">
    <source>
        <dbReference type="EMBL" id="GGO84430.1"/>
    </source>
</evidence>
<dbReference type="NCBIfam" id="NF046117">
    <property type="entry name" value="SCO4848_fam"/>
    <property type="match status" value="1"/>
</dbReference>
<protein>
    <submittedName>
        <fullName evidence="2">Uncharacterized protein</fullName>
    </submittedName>
</protein>